<gene>
    <name evidence="1" type="ORF">JKG68_12045</name>
</gene>
<protein>
    <submittedName>
        <fullName evidence="1">Uncharacterized protein</fullName>
    </submittedName>
</protein>
<proteinExistence type="predicted"/>
<dbReference type="AlphaFoldDB" id="A0A937CZH1"/>
<keyword evidence="2" id="KW-1185">Reference proteome</keyword>
<reference evidence="1" key="1">
    <citation type="submission" date="2021-01" db="EMBL/GenBank/DDBJ databases">
        <title>Microvirga sp.</title>
        <authorList>
            <person name="Kim M.K."/>
        </authorList>
    </citation>
    <scope>NUCLEOTIDE SEQUENCE</scope>
    <source>
        <strain evidence="1">5420S-16</strain>
    </source>
</reference>
<name>A0A937CZH1_9HYPH</name>
<dbReference type="RefSeq" id="WP_202059646.1">
    <property type="nucleotide sequence ID" value="NZ_JAEQMY010000014.1"/>
</dbReference>
<organism evidence="1 2">
    <name type="scientific">Microvirga aerilata</name>
    <dbReference type="NCBI Taxonomy" id="670292"/>
    <lineage>
        <taxon>Bacteria</taxon>
        <taxon>Pseudomonadati</taxon>
        <taxon>Pseudomonadota</taxon>
        <taxon>Alphaproteobacteria</taxon>
        <taxon>Hyphomicrobiales</taxon>
        <taxon>Methylobacteriaceae</taxon>
        <taxon>Microvirga</taxon>
    </lineage>
</organism>
<evidence type="ECO:0000313" key="2">
    <source>
        <dbReference type="Proteomes" id="UP000605848"/>
    </source>
</evidence>
<accession>A0A937CZH1</accession>
<comment type="caution">
    <text evidence="1">The sequence shown here is derived from an EMBL/GenBank/DDBJ whole genome shotgun (WGS) entry which is preliminary data.</text>
</comment>
<dbReference type="EMBL" id="JAEQMY010000014">
    <property type="protein sequence ID" value="MBL0404701.1"/>
    <property type="molecule type" value="Genomic_DNA"/>
</dbReference>
<dbReference type="Proteomes" id="UP000605848">
    <property type="component" value="Unassembled WGS sequence"/>
</dbReference>
<sequence>MIDVPTLLLSDVAKAARIDLGILRQWVNRGAFPLGPKDKAEGIRLVTRRTAFALTVAARLVEHAIPISRAANAAAVASEDFDEGEGEPFLILYTPPADLRKDETAIRFGVCFGEEALIQALTGESDDHVKTVVRFSRIISAFKDEEATATSDGRPLETSSPEY</sequence>
<evidence type="ECO:0000313" key="1">
    <source>
        <dbReference type="EMBL" id="MBL0404701.1"/>
    </source>
</evidence>